<accession>A0A7J8X5T4</accession>
<organism evidence="1 2">
    <name type="scientific">Gossypium aridum</name>
    <name type="common">American cotton</name>
    <name type="synonym">Erioxylum aridum</name>
    <dbReference type="NCBI Taxonomy" id="34290"/>
    <lineage>
        <taxon>Eukaryota</taxon>
        <taxon>Viridiplantae</taxon>
        <taxon>Streptophyta</taxon>
        <taxon>Embryophyta</taxon>
        <taxon>Tracheophyta</taxon>
        <taxon>Spermatophyta</taxon>
        <taxon>Magnoliopsida</taxon>
        <taxon>eudicotyledons</taxon>
        <taxon>Gunneridae</taxon>
        <taxon>Pentapetalae</taxon>
        <taxon>rosids</taxon>
        <taxon>malvids</taxon>
        <taxon>Malvales</taxon>
        <taxon>Malvaceae</taxon>
        <taxon>Malvoideae</taxon>
        <taxon>Gossypium</taxon>
    </lineage>
</organism>
<feature type="non-terminal residue" evidence="1">
    <location>
        <position position="1"/>
    </location>
</feature>
<comment type="caution">
    <text evidence="1">The sequence shown here is derived from an EMBL/GenBank/DDBJ whole genome shotgun (WGS) entry which is preliminary data.</text>
</comment>
<gene>
    <name evidence="1" type="ORF">Goari_024348</name>
</gene>
<dbReference type="EMBL" id="JABFAA010000005">
    <property type="protein sequence ID" value="MBA0682647.1"/>
    <property type="molecule type" value="Genomic_DNA"/>
</dbReference>
<protein>
    <recommendedName>
        <fullName evidence="3">RNase H type-1 domain-containing protein</fullName>
    </recommendedName>
</protein>
<dbReference type="AlphaFoldDB" id="A0A7J8X5T4"/>
<name>A0A7J8X5T4_GOSAI</name>
<evidence type="ECO:0000313" key="1">
    <source>
        <dbReference type="EMBL" id="MBA0682647.1"/>
    </source>
</evidence>
<reference evidence="1 2" key="1">
    <citation type="journal article" date="2019" name="Genome Biol. Evol.">
        <title>Insights into the evolution of the New World diploid cottons (Gossypium, subgenus Houzingenia) based on genome sequencing.</title>
        <authorList>
            <person name="Grover C.E."/>
            <person name="Arick M.A. 2nd"/>
            <person name="Thrash A."/>
            <person name="Conover J.L."/>
            <person name="Sanders W.S."/>
            <person name="Peterson D.G."/>
            <person name="Frelichowski J.E."/>
            <person name="Scheffler J.A."/>
            <person name="Scheffler B.E."/>
            <person name="Wendel J.F."/>
        </authorList>
    </citation>
    <scope>NUCLEOTIDE SEQUENCE [LARGE SCALE GENOMIC DNA]</scope>
    <source>
        <strain evidence="1">185</strain>
        <tissue evidence="1">Leaf</tissue>
    </source>
</reference>
<dbReference type="Proteomes" id="UP000593577">
    <property type="component" value="Unassembled WGS sequence"/>
</dbReference>
<keyword evidence="2" id="KW-1185">Reference proteome</keyword>
<evidence type="ECO:0008006" key="3">
    <source>
        <dbReference type="Google" id="ProtNLM"/>
    </source>
</evidence>
<evidence type="ECO:0000313" key="2">
    <source>
        <dbReference type="Proteomes" id="UP000593577"/>
    </source>
</evidence>
<proteinExistence type="predicted"/>
<sequence length="98" mass="10552">MSGTSIICRDSEGIILGSNIVVNLYVPNLFVVEALACLQAIQIDLNLAYQQTAYLERGVLNSTIATVAEDNRGRDLPENGERKGLDMITLGIGDIENG</sequence>